<reference evidence="1 2" key="1">
    <citation type="journal article" date="2006" name="Science">
        <title>Phytophthora genome sequences uncover evolutionary origins and mechanisms of pathogenesis.</title>
        <authorList>
            <person name="Tyler B.M."/>
            <person name="Tripathy S."/>
            <person name="Zhang X."/>
            <person name="Dehal P."/>
            <person name="Jiang R.H."/>
            <person name="Aerts A."/>
            <person name="Arredondo F.D."/>
            <person name="Baxter L."/>
            <person name="Bensasson D."/>
            <person name="Beynon J.L."/>
            <person name="Chapman J."/>
            <person name="Damasceno C.M."/>
            <person name="Dorrance A.E."/>
            <person name="Dou D."/>
            <person name="Dickerman A.W."/>
            <person name="Dubchak I.L."/>
            <person name="Garbelotto M."/>
            <person name="Gijzen M."/>
            <person name="Gordon S.G."/>
            <person name="Govers F."/>
            <person name="Grunwald N.J."/>
            <person name="Huang W."/>
            <person name="Ivors K.L."/>
            <person name="Jones R.W."/>
            <person name="Kamoun S."/>
            <person name="Krampis K."/>
            <person name="Lamour K.H."/>
            <person name="Lee M.K."/>
            <person name="McDonald W.H."/>
            <person name="Medina M."/>
            <person name="Meijer H.J."/>
            <person name="Nordberg E.K."/>
            <person name="Maclean D.J."/>
            <person name="Ospina-Giraldo M.D."/>
            <person name="Morris P.F."/>
            <person name="Phuntumart V."/>
            <person name="Putnam N.H."/>
            <person name="Rash S."/>
            <person name="Rose J.K."/>
            <person name="Sakihama Y."/>
            <person name="Salamov A.A."/>
            <person name="Savidor A."/>
            <person name="Scheuring C.F."/>
            <person name="Smith B.M."/>
            <person name="Sobral B.W."/>
            <person name="Terry A."/>
            <person name="Torto-Alalibo T.A."/>
            <person name="Win J."/>
            <person name="Xu Z."/>
            <person name="Zhang H."/>
            <person name="Grigoriev I.V."/>
            <person name="Rokhsar D.S."/>
            <person name="Boore J.L."/>
        </authorList>
    </citation>
    <scope>NUCLEOTIDE SEQUENCE [LARGE SCALE GENOMIC DNA]</scope>
    <source>
        <strain evidence="1 2">P6497</strain>
    </source>
</reference>
<proteinExistence type="predicted"/>
<dbReference type="InParanoid" id="G4ZLM3"/>
<sequence length="180" mass="20560">MDEEAKLAPLLAVRLLFRSKGQFVDLPHVTEAVSLFLDSSVELPLHKACKRDSIPLLDRLWASSQVFVNNIAAEDDAEDETYEQGKGNFTLRKFLRTDRHYKQFQFTKSLFVAIDDKNLEMVKWLLDKFQGCVVRQEVVSEACIIGSVEMLRLFHDNDNSSLDENVRVEGVGVRVDWGPT</sequence>
<dbReference type="EMBL" id="JH159155">
    <property type="protein sequence ID" value="EGZ14598.1"/>
    <property type="molecule type" value="Genomic_DNA"/>
</dbReference>
<dbReference type="RefSeq" id="XP_009528347.1">
    <property type="nucleotide sequence ID" value="XM_009530052.1"/>
</dbReference>
<organism evidence="1 2">
    <name type="scientific">Phytophthora sojae (strain P6497)</name>
    <name type="common">Soybean stem and root rot agent</name>
    <name type="synonym">Phytophthora megasperma f. sp. glycines</name>
    <dbReference type="NCBI Taxonomy" id="1094619"/>
    <lineage>
        <taxon>Eukaryota</taxon>
        <taxon>Sar</taxon>
        <taxon>Stramenopiles</taxon>
        <taxon>Oomycota</taxon>
        <taxon>Peronosporomycetes</taxon>
        <taxon>Peronosporales</taxon>
        <taxon>Peronosporaceae</taxon>
        <taxon>Phytophthora</taxon>
    </lineage>
</organism>
<dbReference type="GeneID" id="20639574"/>
<gene>
    <name evidence="1" type="ORF">PHYSODRAFT_264078</name>
</gene>
<dbReference type="SMR" id="G4ZLM3"/>
<evidence type="ECO:0000313" key="2">
    <source>
        <dbReference type="Proteomes" id="UP000002640"/>
    </source>
</evidence>
<name>G4ZLM3_PHYSP</name>
<accession>G4ZLM3</accession>
<dbReference type="KEGG" id="psoj:PHYSODRAFT_264078"/>
<protein>
    <submittedName>
        <fullName evidence="1">Uncharacterized protein</fullName>
    </submittedName>
</protein>
<dbReference type="AlphaFoldDB" id="G4ZLM3"/>
<keyword evidence="2" id="KW-1185">Reference proteome</keyword>
<evidence type="ECO:0000313" key="1">
    <source>
        <dbReference type="EMBL" id="EGZ14598.1"/>
    </source>
</evidence>
<dbReference type="Proteomes" id="UP000002640">
    <property type="component" value="Unassembled WGS sequence"/>
</dbReference>